<dbReference type="PATRIC" id="fig|999431.4.peg.1125"/>
<dbReference type="CDD" id="cd00093">
    <property type="entry name" value="HTH_XRE"/>
    <property type="match status" value="1"/>
</dbReference>
<dbReference type="EMBL" id="AGDW01000014">
    <property type="protein sequence ID" value="EMB31047.1"/>
    <property type="molecule type" value="Genomic_DNA"/>
</dbReference>
<dbReference type="PANTHER" id="PTHR46797">
    <property type="entry name" value="HTH-TYPE TRANSCRIPTIONAL REGULATOR"/>
    <property type="match status" value="1"/>
</dbReference>
<name>M2C176_TREDN</name>
<organism evidence="5">
    <name type="scientific">Treponema denticola H1-T</name>
    <dbReference type="NCBI Taxonomy" id="999431"/>
    <lineage>
        <taxon>Bacteria</taxon>
        <taxon>Pseudomonadati</taxon>
        <taxon>Spirochaetota</taxon>
        <taxon>Spirochaetia</taxon>
        <taxon>Spirochaetales</taxon>
        <taxon>Treponemataceae</taxon>
        <taxon>Treponema</taxon>
    </lineage>
</organism>
<gene>
    <name evidence="5" type="ORF">HMPREF9725_01096</name>
</gene>
<dbReference type="AlphaFoldDB" id="M2C176"/>
<dbReference type="InterPro" id="IPR050807">
    <property type="entry name" value="TransReg_Diox_bact_type"/>
</dbReference>
<comment type="caution">
    <text evidence="5">The sequence shown here is derived from an EMBL/GenBank/DDBJ whole genome shotgun (WGS) entry which is preliminary data.</text>
</comment>
<keyword evidence="2" id="KW-0238">DNA-binding</keyword>
<dbReference type="Gene3D" id="1.10.260.40">
    <property type="entry name" value="lambda repressor-like DNA-binding domains"/>
    <property type="match status" value="1"/>
</dbReference>
<dbReference type="InterPro" id="IPR010982">
    <property type="entry name" value="Lambda_DNA-bd_dom_sf"/>
</dbReference>
<protein>
    <recommendedName>
        <fullName evidence="4">HTH cro/C1-type domain-containing protein</fullName>
    </recommendedName>
</protein>
<keyword evidence="3" id="KW-0804">Transcription</keyword>
<proteinExistence type="predicted"/>
<dbReference type="PROSITE" id="PS50943">
    <property type="entry name" value="HTH_CROC1"/>
    <property type="match status" value="1"/>
</dbReference>
<evidence type="ECO:0000256" key="1">
    <source>
        <dbReference type="ARBA" id="ARBA00023015"/>
    </source>
</evidence>
<feature type="domain" description="HTH cro/C1-type" evidence="4">
    <location>
        <begin position="11"/>
        <end position="65"/>
    </location>
</feature>
<dbReference type="Proteomes" id="UP000011708">
    <property type="component" value="Chromosome"/>
</dbReference>
<accession>M2C176</accession>
<evidence type="ECO:0000256" key="3">
    <source>
        <dbReference type="ARBA" id="ARBA00023163"/>
    </source>
</evidence>
<dbReference type="GO" id="GO:0003677">
    <property type="term" value="F:DNA binding"/>
    <property type="evidence" value="ECO:0007669"/>
    <property type="project" value="UniProtKB-KW"/>
</dbReference>
<evidence type="ECO:0000313" key="5">
    <source>
        <dbReference type="EMBL" id="EMB31047.1"/>
    </source>
</evidence>
<sequence length="101" mass="11862">MTLQEIFISNLRRIRKEKHITQEKLAELCNTDTAYIGQIETHKRFPSINFIEKIASALQIEATELFKNHKKDKLSPSLKLELHNELINEFDKLLSETLKKL</sequence>
<evidence type="ECO:0000259" key="4">
    <source>
        <dbReference type="PROSITE" id="PS50943"/>
    </source>
</evidence>
<dbReference type="Pfam" id="PF01381">
    <property type="entry name" value="HTH_3"/>
    <property type="match status" value="1"/>
</dbReference>
<keyword evidence="1" id="KW-0805">Transcription regulation</keyword>
<evidence type="ECO:0000256" key="2">
    <source>
        <dbReference type="ARBA" id="ARBA00023125"/>
    </source>
</evidence>
<reference evidence="5" key="1">
    <citation type="submission" date="2012-01" db="EMBL/GenBank/DDBJ databases">
        <title>The Genome Sequence of Treponema denticola H1-T.</title>
        <authorList>
            <consortium name="The Broad Institute Genome Sequencing Platform"/>
            <person name="Earl A."/>
            <person name="Ward D."/>
            <person name="Feldgarden M."/>
            <person name="Gevers D."/>
            <person name="Blanton J.M."/>
            <person name="Fenno C.J."/>
            <person name="Baranova O.V."/>
            <person name="Mathney J."/>
            <person name="Dewhirst F.E."/>
            <person name="Izard J."/>
            <person name="Young S.K."/>
            <person name="Zeng Q."/>
            <person name="Gargeya S."/>
            <person name="Fitzgerald M."/>
            <person name="Haas B."/>
            <person name="Abouelleil A."/>
            <person name="Alvarado L."/>
            <person name="Arachchi H.M."/>
            <person name="Berlin A."/>
            <person name="Chapman S.B."/>
            <person name="Gearin G."/>
            <person name="Goldberg J."/>
            <person name="Griggs A."/>
            <person name="Gujja S."/>
            <person name="Hansen M."/>
            <person name="Heiman D."/>
            <person name="Howarth C."/>
            <person name="Larimer J."/>
            <person name="Lui A."/>
            <person name="MacDonald P.J.P."/>
            <person name="McCowen C."/>
            <person name="Montmayeur A."/>
            <person name="Murphy C."/>
            <person name="Neiman D."/>
            <person name="Pearson M."/>
            <person name="Priest M."/>
            <person name="Roberts A."/>
            <person name="Saif S."/>
            <person name="Shea T."/>
            <person name="Sisk P."/>
            <person name="Stolte C."/>
            <person name="Sykes S."/>
            <person name="Wortman J."/>
            <person name="Nusbaum C."/>
            <person name="Birren B."/>
        </authorList>
    </citation>
    <scope>NUCLEOTIDE SEQUENCE [LARGE SCALE GENOMIC DNA]</scope>
    <source>
        <strain evidence="5">H1-T</strain>
    </source>
</reference>
<dbReference type="PANTHER" id="PTHR46797:SF23">
    <property type="entry name" value="HTH-TYPE TRANSCRIPTIONAL REGULATOR SUTR"/>
    <property type="match status" value="1"/>
</dbReference>
<dbReference type="GO" id="GO:0005829">
    <property type="term" value="C:cytosol"/>
    <property type="evidence" value="ECO:0007669"/>
    <property type="project" value="TreeGrafter"/>
</dbReference>
<dbReference type="SUPFAM" id="SSF47413">
    <property type="entry name" value="lambda repressor-like DNA-binding domains"/>
    <property type="match status" value="1"/>
</dbReference>
<dbReference type="HOGENOM" id="CLU_066192_17_8_12"/>
<dbReference type="GO" id="GO:0003700">
    <property type="term" value="F:DNA-binding transcription factor activity"/>
    <property type="evidence" value="ECO:0007669"/>
    <property type="project" value="TreeGrafter"/>
</dbReference>
<dbReference type="InterPro" id="IPR001387">
    <property type="entry name" value="Cro/C1-type_HTH"/>
</dbReference>
<dbReference type="SMART" id="SM00530">
    <property type="entry name" value="HTH_XRE"/>
    <property type="match status" value="1"/>
</dbReference>